<dbReference type="EMBL" id="VSSQ01074703">
    <property type="protein sequence ID" value="MPN25498.1"/>
    <property type="molecule type" value="Genomic_DNA"/>
</dbReference>
<sequence length="97" mass="10056">MHRDQRRPVEDEVECAIEGSIAELVTGPTDHNDVGALGHGGAGEVDQVDTGGGQVRGDIAAAQQCCGGALEMFAQICCGGDRRSDDLVLSHLEPGRA</sequence>
<evidence type="ECO:0000313" key="1">
    <source>
        <dbReference type="EMBL" id="MPN25498.1"/>
    </source>
</evidence>
<dbReference type="AlphaFoldDB" id="A0A645GF17"/>
<protein>
    <submittedName>
        <fullName evidence="1">Uncharacterized protein</fullName>
    </submittedName>
</protein>
<gene>
    <name evidence="1" type="ORF">SDC9_172909</name>
</gene>
<organism evidence="1">
    <name type="scientific">bioreactor metagenome</name>
    <dbReference type="NCBI Taxonomy" id="1076179"/>
    <lineage>
        <taxon>unclassified sequences</taxon>
        <taxon>metagenomes</taxon>
        <taxon>ecological metagenomes</taxon>
    </lineage>
</organism>
<reference evidence="1" key="1">
    <citation type="submission" date="2019-08" db="EMBL/GenBank/DDBJ databases">
        <authorList>
            <person name="Kucharzyk K."/>
            <person name="Murdoch R.W."/>
            <person name="Higgins S."/>
            <person name="Loffler F."/>
        </authorList>
    </citation>
    <scope>NUCLEOTIDE SEQUENCE</scope>
</reference>
<name>A0A645GF17_9ZZZZ</name>
<comment type="caution">
    <text evidence="1">The sequence shown here is derived from an EMBL/GenBank/DDBJ whole genome shotgun (WGS) entry which is preliminary data.</text>
</comment>
<accession>A0A645GF17</accession>
<proteinExistence type="predicted"/>